<dbReference type="RefSeq" id="WP_005437028.1">
    <property type="nucleotide sequence ID" value="NZ_JH815521.1"/>
</dbReference>
<dbReference type="EMBL" id="ADMG01000051">
    <property type="protein sequence ID" value="EKB30175.1"/>
    <property type="molecule type" value="Genomic_DNA"/>
</dbReference>
<dbReference type="AlphaFoldDB" id="K1JF03"/>
<organism evidence="1 2">
    <name type="scientific">Sutterella wadsworthensis 2_1_59BFAA</name>
    <dbReference type="NCBI Taxonomy" id="742823"/>
    <lineage>
        <taxon>Bacteria</taxon>
        <taxon>Pseudomonadati</taxon>
        <taxon>Pseudomonadota</taxon>
        <taxon>Betaproteobacteria</taxon>
        <taxon>Burkholderiales</taxon>
        <taxon>Sutterellaceae</taxon>
        <taxon>Sutterella</taxon>
    </lineage>
</organism>
<dbReference type="eggNOG" id="COG3077">
    <property type="taxonomic scope" value="Bacteria"/>
</dbReference>
<evidence type="ECO:0000313" key="2">
    <source>
        <dbReference type="Proteomes" id="UP000005835"/>
    </source>
</evidence>
<dbReference type="HOGENOM" id="CLU_154558_16_1_4"/>
<protein>
    <submittedName>
        <fullName evidence="1">RelB/DinJ family addiction module antitoxin</fullName>
    </submittedName>
</protein>
<name>K1JF03_9BURK</name>
<comment type="caution">
    <text evidence="1">The sequence shown here is derived from an EMBL/GenBank/DDBJ whole genome shotgun (WGS) entry which is preliminary data.</text>
</comment>
<dbReference type="OrthoDB" id="3174560at2"/>
<sequence>MGTFTMRMDDEFKKEFSEACKELGCNISTVVTMLGTKMIRERRIPFEVCSDPFYSEANMAHLKRSIAQLEAGQGKVHELIKPED</sequence>
<dbReference type="InterPro" id="IPR013321">
    <property type="entry name" value="Arc_rbn_hlx_hlx"/>
</dbReference>
<dbReference type="InterPro" id="IPR007337">
    <property type="entry name" value="RelB/DinJ"/>
</dbReference>
<reference evidence="1 2" key="1">
    <citation type="submission" date="2012-05" db="EMBL/GenBank/DDBJ databases">
        <title>The Genome Sequence of Sutterella wadsworthensis 2_1_59BFAA.</title>
        <authorList>
            <consortium name="The Broad Institute Genome Sequencing Platform"/>
            <person name="Earl A."/>
            <person name="Ward D."/>
            <person name="Feldgarden M."/>
            <person name="Gevers D."/>
            <person name="Daigneault M."/>
            <person name="Strauss J."/>
            <person name="Allen-Vercoe E."/>
            <person name="Walker B."/>
            <person name="Young S.K."/>
            <person name="Zeng Q."/>
            <person name="Gargeya S."/>
            <person name="Fitzgerald M."/>
            <person name="Haas B."/>
            <person name="Abouelleil A."/>
            <person name="Alvarado L."/>
            <person name="Arachchi H.M."/>
            <person name="Berlin A.M."/>
            <person name="Chapman S.B."/>
            <person name="Goldberg J."/>
            <person name="Griggs A."/>
            <person name="Gujja S."/>
            <person name="Hansen M."/>
            <person name="Howarth C."/>
            <person name="Imamovic A."/>
            <person name="Larimer J."/>
            <person name="McCowen C."/>
            <person name="Montmayeur A."/>
            <person name="Murphy C."/>
            <person name="Neiman D."/>
            <person name="Pearson M."/>
            <person name="Priest M."/>
            <person name="Roberts A."/>
            <person name="Saif S."/>
            <person name="Shea T."/>
            <person name="Sisk P."/>
            <person name="Sykes S."/>
            <person name="Wortman J."/>
            <person name="Nusbaum C."/>
            <person name="Birren B."/>
        </authorList>
    </citation>
    <scope>NUCLEOTIDE SEQUENCE [LARGE SCALE GENOMIC DNA]</scope>
    <source>
        <strain evidence="1 2">2_1_59BFAA</strain>
    </source>
</reference>
<accession>K1JF03</accession>
<dbReference type="Gene3D" id="1.10.1220.10">
    <property type="entry name" value="Met repressor-like"/>
    <property type="match status" value="1"/>
</dbReference>
<dbReference type="STRING" id="742823.HMPREF9465_02182"/>
<dbReference type="PATRIC" id="fig|742823.3.peg.2192"/>
<dbReference type="Pfam" id="PF04221">
    <property type="entry name" value="RelB"/>
    <property type="match status" value="1"/>
</dbReference>
<dbReference type="Proteomes" id="UP000005835">
    <property type="component" value="Unassembled WGS sequence"/>
</dbReference>
<keyword evidence="2" id="KW-1185">Reference proteome</keyword>
<dbReference type="NCBIfam" id="TIGR02384">
    <property type="entry name" value="RelB_DinJ"/>
    <property type="match status" value="1"/>
</dbReference>
<dbReference type="GO" id="GO:0006355">
    <property type="term" value="P:regulation of DNA-templated transcription"/>
    <property type="evidence" value="ECO:0007669"/>
    <property type="project" value="InterPro"/>
</dbReference>
<gene>
    <name evidence="1" type="ORF">HMPREF9465_02182</name>
</gene>
<evidence type="ECO:0000313" key="1">
    <source>
        <dbReference type="EMBL" id="EKB30175.1"/>
    </source>
</evidence>
<proteinExistence type="predicted"/>